<evidence type="ECO:0000256" key="7">
    <source>
        <dbReference type="ARBA" id="ARBA00023136"/>
    </source>
</evidence>
<keyword evidence="6 9" id="KW-1133">Transmembrane helix</keyword>
<dbReference type="GeneTree" id="ENSGT00530000064244"/>
<feature type="transmembrane region" description="Helical" evidence="9">
    <location>
        <begin position="38"/>
        <end position="56"/>
    </location>
</feature>
<keyword evidence="8" id="KW-1015">Disulfide bond</keyword>
<dbReference type="InterPro" id="IPR032675">
    <property type="entry name" value="LRR_dom_sf"/>
</dbReference>
<reference evidence="11" key="2">
    <citation type="submission" date="2025-08" db="UniProtKB">
        <authorList>
            <consortium name="Ensembl"/>
        </authorList>
    </citation>
    <scope>IDENTIFICATION</scope>
</reference>
<evidence type="ECO:0000313" key="12">
    <source>
        <dbReference type="Proteomes" id="UP000472263"/>
    </source>
</evidence>
<dbReference type="Proteomes" id="UP000472263">
    <property type="component" value="Chromosome 7"/>
</dbReference>
<evidence type="ECO:0000256" key="8">
    <source>
        <dbReference type="ARBA" id="ARBA00023157"/>
    </source>
</evidence>
<accession>A0A667ZJS4</accession>
<evidence type="ECO:0000313" key="11">
    <source>
        <dbReference type="Ensembl" id="ENSMMDP00005039008.1"/>
    </source>
</evidence>
<evidence type="ECO:0000256" key="1">
    <source>
        <dbReference type="ARBA" id="ARBA00004167"/>
    </source>
</evidence>
<dbReference type="SUPFAM" id="SSF52058">
    <property type="entry name" value="L domain-like"/>
    <property type="match status" value="1"/>
</dbReference>
<dbReference type="Gene3D" id="3.80.10.10">
    <property type="entry name" value="Ribonuclease Inhibitor"/>
    <property type="match status" value="1"/>
</dbReference>
<comment type="subcellular location">
    <subcellularLocation>
        <location evidence="1">Membrane</location>
        <topology evidence="1">Single-pass membrane protein</topology>
    </subcellularLocation>
</comment>
<evidence type="ECO:0000256" key="2">
    <source>
        <dbReference type="ARBA" id="ARBA00022614"/>
    </source>
</evidence>
<organism evidence="11 12">
    <name type="scientific">Myripristis murdjan</name>
    <name type="common">pinecone soldierfish</name>
    <dbReference type="NCBI Taxonomy" id="586833"/>
    <lineage>
        <taxon>Eukaryota</taxon>
        <taxon>Metazoa</taxon>
        <taxon>Chordata</taxon>
        <taxon>Craniata</taxon>
        <taxon>Vertebrata</taxon>
        <taxon>Euteleostomi</taxon>
        <taxon>Actinopterygii</taxon>
        <taxon>Neopterygii</taxon>
        <taxon>Teleostei</taxon>
        <taxon>Neoteleostei</taxon>
        <taxon>Acanthomorphata</taxon>
        <taxon>Holocentriformes</taxon>
        <taxon>Holocentridae</taxon>
        <taxon>Myripristis</taxon>
    </lineage>
</organism>
<reference evidence="11" key="3">
    <citation type="submission" date="2025-09" db="UniProtKB">
        <authorList>
            <consortium name="Ensembl"/>
        </authorList>
    </citation>
    <scope>IDENTIFICATION</scope>
</reference>
<evidence type="ECO:0000256" key="4">
    <source>
        <dbReference type="ARBA" id="ARBA00022729"/>
    </source>
</evidence>
<dbReference type="PANTHER" id="PTHR22650">
    <property type="entry name" value="GLYCOPROTEIN IB BETA"/>
    <property type="match status" value="1"/>
</dbReference>
<dbReference type="InterPro" id="IPR000483">
    <property type="entry name" value="Cys-rich_flank_reg_C"/>
</dbReference>
<evidence type="ECO:0000256" key="9">
    <source>
        <dbReference type="SAM" id="Phobius"/>
    </source>
</evidence>
<keyword evidence="12" id="KW-1185">Reference proteome</keyword>
<dbReference type="InterPro" id="IPR052313">
    <property type="entry name" value="GPIb-IX-V_Complex"/>
</dbReference>
<dbReference type="PANTHER" id="PTHR22650:SF6">
    <property type="entry name" value="PLATELET GLYCOPROTEIN IX"/>
    <property type="match status" value="1"/>
</dbReference>
<dbReference type="SMART" id="SM00082">
    <property type="entry name" value="LRRCT"/>
    <property type="match status" value="1"/>
</dbReference>
<dbReference type="InParanoid" id="A0A667ZJS4"/>
<keyword evidence="2" id="KW-0433">Leucine-rich repeat</keyword>
<dbReference type="Ensembl" id="ENSMMDT00005039816.1">
    <property type="protein sequence ID" value="ENSMMDP00005039008.1"/>
    <property type="gene ID" value="ENSMMDG00005018101.1"/>
</dbReference>
<name>A0A667ZJS4_9TELE</name>
<evidence type="ECO:0000256" key="3">
    <source>
        <dbReference type="ARBA" id="ARBA00022692"/>
    </source>
</evidence>
<keyword evidence="7 9" id="KW-0472">Membrane</keyword>
<keyword evidence="5" id="KW-0130">Cell adhesion</keyword>
<evidence type="ECO:0000256" key="5">
    <source>
        <dbReference type="ARBA" id="ARBA00022889"/>
    </source>
</evidence>
<keyword evidence="3 9" id="KW-0812">Transmembrane</keyword>
<keyword evidence="4" id="KW-0732">Signal</keyword>
<evidence type="ECO:0000259" key="10">
    <source>
        <dbReference type="SMART" id="SM00082"/>
    </source>
</evidence>
<protein>
    <submittedName>
        <fullName evidence="11">Glycoprotein IX (platelet)</fullName>
    </submittedName>
</protein>
<proteinExistence type="predicted"/>
<dbReference type="AlphaFoldDB" id="A0A667ZJS4"/>
<reference evidence="11" key="1">
    <citation type="submission" date="2019-06" db="EMBL/GenBank/DDBJ databases">
        <authorList>
            <consortium name="Wellcome Sanger Institute Data Sharing"/>
        </authorList>
    </citation>
    <scope>NUCLEOTIDE SEQUENCE [LARGE SCALE GENOMIC DNA]</scope>
</reference>
<sequence>MPLLSQHEGDRTYISMTHCVEPLPLFLADKLLSSLSRWISLTMLPGSGLAVLFLLATSSACTLAQSCLCSALLPAGLHVNCSSLTRMEKPHLPSDTVELHIQDSQLTAVPPGLFDRLTGLRKVSFSGNRFHCDCKIQYLRNWLLRNRAVVSREPTCASPSSVVLTAITELSDDFFSSCAQPSCGGWNYNTVIGVMLCGLIILLMWVLTLARKTTFTLDIDKRHTGFQANSLRSLKPKHRKRLQSATSEVSGNSDSLSWTEDLERPLLNMELLPQILDVLHKKHNIKIKAT</sequence>
<feature type="domain" description="LRRCT" evidence="10">
    <location>
        <begin position="128"/>
        <end position="179"/>
    </location>
</feature>
<evidence type="ECO:0000256" key="6">
    <source>
        <dbReference type="ARBA" id="ARBA00022989"/>
    </source>
</evidence>
<feature type="transmembrane region" description="Helical" evidence="9">
    <location>
        <begin position="186"/>
        <end position="207"/>
    </location>
</feature>